<accession>A0A4Y2GUA6</accession>
<dbReference type="AlphaFoldDB" id="A0A4Y2GUA6"/>
<reference evidence="1 2" key="1">
    <citation type="journal article" date="2019" name="Sci. Rep.">
        <title>Orb-weaving spider Araneus ventricosus genome elucidates the spidroin gene catalogue.</title>
        <authorList>
            <person name="Kono N."/>
            <person name="Nakamura H."/>
            <person name="Ohtoshi R."/>
            <person name="Moran D.A.P."/>
            <person name="Shinohara A."/>
            <person name="Yoshida Y."/>
            <person name="Fujiwara M."/>
            <person name="Mori M."/>
            <person name="Tomita M."/>
            <person name="Arakawa K."/>
        </authorList>
    </citation>
    <scope>NUCLEOTIDE SEQUENCE [LARGE SCALE GENOMIC DNA]</scope>
</reference>
<protein>
    <submittedName>
        <fullName evidence="1">Uncharacterized protein</fullName>
    </submittedName>
</protein>
<evidence type="ECO:0000313" key="2">
    <source>
        <dbReference type="Proteomes" id="UP000499080"/>
    </source>
</evidence>
<dbReference type="EMBL" id="BGPR01001527">
    <property type="protein sequence ID" value="GBM56088.1"/>
    <property type="molecule type" value="Genomic_DNA"/>
</dbReference>
<keyword evidence="2" id="KW-1185">Reference proteome</keyword>
<organism evidence="1 2">
    <name type="scientific">Araneus ventricosus</name>
    <name type="common">Orbweaver spider</name>
    <name type="synonym">Epeira ventricosa</name>
    <dbReference type="NCBI Taxonomy" id="182803"/>
    <lineage>
        <taxon>Eukaryota</taxon>
        <taxon>Metazoa</taxon>
        <taxon>Ecdysozoa</taxon>
        <taxon>Arthropoda</taxon>
        <taxon>Chelicerata</taxon>
        <taxon>Arachnida</taxon>
        <taxon>Araneae</taxon>
        <taxon>Araneomorphae</taxon>
        <taxon>Entelegynae</taxon>
        <taxon>Araneoidea</taxon>
        <taxon>Araneidae</taxon>
        <taxon>Araneus</taxon>
    </lineage>
</organism>
<dbReference type="Proteomes" id="UP000499080">
    <property type="component" value="Unassembled WGS sequence"/>
</dbReference>
<proteinExistence type="predicted"/>
<gene>
    <name evidence="1" type="ORF">AVEN_187283_1</name>
</gene>
<comment type="caution">
    <text evidence="1">The sequence shown here is derived from an EMBL/GenBank/DDBJ whole genome shotgun (WGS) entry which is preliminary data.</text>
</comment>
<name>A0A4Y2GUA6_ARAVE</name>
<evidence type="ECO:0000313" key="1">
    <source>
        <dbReference type="EMBL" id="GBM56088.1"/>
    </source>
</evidence>
<sequence>MQLPLITWDNKPAGNQFTSDTDAYSIVACMFSKWISKSYEITSSIFISLTYVVGSFLMPLLRAKVNELEVGIENGSDGCEVDYRIDVVS</sequence>